<keyword evidence="1" id="KW-0472">Membrane</keyword>
<feature type="transmembrane region" description="Helical" evidence="1">
    <location>
        <begin position="169"/>
        <end position="195"/>
    </location>
</feature>
<keyword evidence="1" id="KW-1133">Transmembrane helix</keyword>
<feature type="transmembrane region" description="Helical" evidence="1">
    <location>
        <begin position="35"/>
        <end position="54"/>
    </location>
</feature>
<name>A0ABQ5YI20_9NEIS</name>
<feature type="transmembrane region" description="Helical" evidence="1">
    <location>
        <begin position="6"/>
        <end position="23"/>
    </location>
</feature>
<feature type="transmembrane region" description="Helical" evidence="1">
    <location>
        <begin position="98"/>
        <end position="121"/>
    </location>
</feature>
<organism evidence="2 3">
    <name type="scientific">Chitinimonas prasina</name>
    <dbReference type="NCBI Taxonomy" id="1434937"/>
    <lineage>
        <taxon>Bacteria</taxon>
        <taxon>Pseudomonadati</taxon>
        <taxon>Pseudomonadota</taxon>
        <taxon>Betaproteobacteria</taxon>
        <taxon>Neisseriales</taxon>
        <taxon>Chitinibacteraceae</taxon>
        <taxon>Chitinimonas</taxon>
    </lineage>
</organism>
<feature type="transmembrane region" description="Helical" evidence="1">
    <location>
        <begin position="66"/>
        <end position="86"/>
    </location>
</feature>
<accession>A0ABQ5YI20</accession>
<dbReference type="RefSeq" id="WP_284196434.1">
    <property type="nucleotide sequence ID" value="NZ_BSOG01000002.1"/>
</dbReference>
<feature type="transmembrane region" description="Helical" evidence="1">
    <location>
        <begin position="133"/>
        <end position="157"/>
    </location>
</feature>
<gene>
    <name evidence="2" type="ORF">GCM10007907_21180</name>
</gene>
<dbReference type="Pfam" id="PF10067">
    <property type="entry name" value="DUF2306"/>
    <property type="match status" value="1"/>
</dbReference>
<evidence type="ECO:0000313" key="3">
    <source>
        <dbReference type="Proteomes" id="UP001156706"/>
    </source>
</evidence>
<comment type="caution">
    <text evidence="2">The sequence shown here is derived from an EMBL/GenBank/DDBJ whole genome shotgun (WGS) entry which is preliminary data.</text>
</comment>
<dbReference type="InterPro" id="IPR018750">
    <property type="entry name" value="DUF2306_membrane"/>
</dbReference>
<dbReference type="EMBL" id="BSOG01000002">
    <property type="protein sequence ID" value="GLR13328.1"/>
    <property type="molecule type" value="Genomic_DNA"/>
</dbReference>
<sequence>MALHVALAALVIAGGLLQLLPWLRRRLAGLHRWNGRVYMLGALAASGAGLYMVWIRGAVGDMGQHLGLTLNAVLIWGFVALAWRAARRGQFVEHRRWAMRLFMVVSGVWFFRVGLMFWILVNGGPVGFDPDSFTGPFLTTLAFVDYLLPLAVLELYFFAESQAGVKVRLAVATLLAGLSVAIGVGATMAAMAMWFPRMVG</sequence>
<protein>
    <recommendedName>
        <fullName evidence="4">DUF2306 domain-containing protein</fullName>
    </recommendedName>
</protein>
<keyword evidence="3" id="KW-1185">Reference proteome</keyword>
<evidence type="ECO:0000256" key="1">
    <source>
        <dbReference type="SAM" id="Phobius"/>
    </source>
</evidence>
<evidence type="ECO:0008006" key="4">
    <source>
        <dbReference type="Google" id="ProtNLM"/>
    </source>
</evidence>
<reference evidence="3" key="1">
    <citation type="journal article" date="2019" name="Int. J. Syst. Evol. Microbiol.">
        <title>The Global Catalogue of Microorganisms (GCM) 10K type strain sequencing project: providing services to taxonomists for standard genome sequencing and annotation.</title>
        <authorList>
            <consortium name="The Broad Institute Genomics Platform"/>
            <consortium name="The Broad Institute Genome Sequencing Center for Infectious Disease"/>
            <person name="Wu L."/>
            <person name="Ma J."/>
        </authorList>
    </citation>
    <scope>NUCLEOTIDE SEQUENCE [LARGE SCALE GENOMIC DNA]</scope>
    <source>
        <strain evidence="3">NBRC 110044</strain>
    </source>
</reference>
<dbReference type="Proteomes" id="UP001156706">
    <property type="component" value="Unassembled WGS sequence"/>
</dbReference>
<keyword evidence="1" id="KW-0812">Transmembrane</keyword>
<evidence type="ECO:0000313" key="2">
    <source>
        <dbReference type="EMBL" id="GLR13328.1"/>
    </source>
</evidence>
<proteinExistence type="predicted"/>